<dbReference type="FunFam" id="1.10.1140.10:FF:000001">
    <property type="entry name" value="ATP synthase subunit beta"/>
    <property type="match status" value="1"/>
</dbReference>
<dbReference type="Pfam" id="PF22919">
    <property type="entry name" value="ATP-synt_VA_C"/>
    <property type="match status" value="1"/>
</dbReference>
<keyword evidence="9 14" id="KW-0472">Membrane</keyword>
<evidence type="ECO:0000256" key="5">
    <source>
        <dbReference type="ARBA" id="ARBA00022781"/>
    </source>
</evidence>
<evidence type="ECO:0000313" key="17">
    <source>
        <dbReference type="Proteomes" id="UP000185003"/>
    </source>
</evidence>
<dbReference type="SUPFAM" id="SSF47917">
    <property type="entry name" value="C-terminal domain of alpha and beta subunits of F1 ATP synthase"/>
    <property type="match status" value="1"/>
</dbReference>
<dbReference type="InterPro" id="IPR055190">
    <property type="entry name" value="ATP-synt_VA_C"/>
</dbReference>
<keyword evidence="10 14" id="KW-0139">CF(1)</keyword>
<dbReference type="GO" id="GO:0046933">
    <property type="term" value="F:proton-transporting ATP synthase activity, rotational mechanism"/>
    <property type="evidence" value="ECO:0007669"/>
    <property type="project" value="UniProtKB-UniRule"/>
</dbReference>
<dbReference type="InterPro" id="IPR005722">
    <property type="entry name" value="ATP_synth_F1_bsu"/>
</dbReference>
<dbReference type="InterPro" id="IPR036121">
    <property type="entry name" value="ATPase_F1/V1/A1_a/bsu_N_sf"/>
</dbReference>
<comment type="function">
    <text evidence="14">Produces ATP from ADP in the presence of a proton gradient across the membrane. The catalytic sites are hosted primarily by the beta subunits.</text>
</comment>
<evidence type="ECO:0000256" key="2">
    <source>
        <dbReference type="ARBA" id="ARBA00008936"/>
    </source>
</evidence>
<feature type="binding site" evidence="14">
    <location>
        <begin position="151"/>
        <end position="158"/>
    </location>
    <ligand>
        <name>ATP</name>
        <dbReference type="ChEBI" id="CHEBI:30616"/>
    </ligand>
</feature>
<dbReference type="Gene3D" id="1.10.1140.10">
    <property type="entry name" value="Bovine Mitochondrial F1-atpase, Atp Synthase Beta Chain, Chain D, domain 3"/>
    <property type="match status" value="1"/>
</dbReference>
<evidence type="ECO:0000256" key="12">
    <source>
        <dbReference type="ARBA" id="ARBA00052325"/>
    </source>
</evidence>
<evidence type="ECO:0000256" key="14">
    <source>
        <dbReference type="HAMAP-Rule" id="MF_01347"/>
    </source>
</evidence>
<dbReference type="CDD" id="cd01133">
    <property type="entry name" value="F1-ATPase_beta_CD"/>
    <property type="match status" value="1"/>
</dbReference>
<dbReference type="PANTHER" id="PTHR15184:SF71">
    <property type="entry name" value="ATP SYNTHASE SUBUNIT BETA, MITOCHONDRIAL"/>
    <property type="match status" value="1"/>
</dbReference>
<dbReference type="STRING" id="536979.SAMN04488055_5145"/>
<keyword evidence="7 14" id="KW-1278">Translocase</keyword>
<evidence type="ECO:0000313" key="16">
    <source>
        <dbReference type="EMBL" id="SIO51978.1"/>
    </source>
</evidence>
<dbReference type="Gene3D" id="3.40.50.300">
    <property type="entry name" value="P-loop containing nucleotide triphosphate hydrolases"/>
    <property type="match status" value="1"/>
</dbReference>
<evidence type="ECO:0000259" key="15">
    <source>
        <dbReference type="SMART" id="SM00382"/>
    </source>
</evidence>
<dbReference type="FunFam" id="2.40.10.170:FF:000005">
    <property type="entry name" value="ATP synthase subunit beta"/>
    <property type="match status" value="1"/>
</dbReference>
<keyword evidence="5 14" id="KW-0375">Hydrogen ion transport</keyword>
<evidence type="ECO:0000256" key="1">
    <source>
        <dbReference type="ARBA" id="ARBA00004202"/>
    </source>
</evidence>
<dbReference type="AlphaFoldDB" id="A0A1N6K5X5"/>
<feature type="domain" description="AAA+ ATPase" evidence="15">
    <location>
        <begin position="143"/>
        <end position="361"/>
    </location>
</feature>
<evidence type="ECO:0000256" key="7">
    <source>
        <dbReference type="ARBA" id="ARBA00022967"/>
    </source>
</evidence>
<dbReference type="InterPro" id="IPR024034">
    <property type="entry name" value="ATPase_F1/V1_b/a_C"/>
</dbReference>
<dbReference type="OrthoDB" id="9801639at2"/>
<gene>
    <name evidence="14" type="primary">atpD</name>
    <name evidence="16" type="ORF">SAMN04488055_5145</name>
</gene>
<dbReference type="PROSITE" id="PS00152">
    <property type="entry name" value="ATPASE_ALPHA_BETA"/>
    <property type="match status" value="1"/>
</dbReference>
<dbReference type="SMART" id="SM00382">
    <property type="entry name" value="AAA"/>
    <property type="match status" value="1"/>
</dbReference>
<dbReference type="HAMAP" id="MF_01347">
    <property type="entry name" value="ATP_synth_beta_bact"/>
    <property type="match status" value="1"/>
</dbReference>
<keyword evidence="6 14" id="KW-0067">ATP-binding</keyword>
<dbReference type="InterPro" id="IPR004100">
    <property type="entry name" value="ATPase_F1/V1/A1_a/bsu_N"/>
</dbReference>
<dbReference type="FunFam" id="3.40.50.300:FF:000004">
    <property type="entry name" value="ATP synthase subunit beta"/>
    <property type="match status" value="1"/>
</dbReference>
<keyword evidence="4 14" id="KW-0547">Nucleotide-binding</keyword>
<dbReference type="EMBL" id="FSRA01000002">
    <property type="protein sequence ID" value="SIO51978.1"/>
    <property type="molecule type" value="Genomic_DNA"/>
</dbReference>
<accession>A0A1N6K5X5</accession>
<dbReference type="Proteomes" id="UP000185003">
    <property type="component" value="Unassembled WGS sequence"/>
</dbReference>
<name>A0A1N6K5X5_9BACT</name>
<dbReference type="GO" id="GO:0046962">
    <property type="term" value="F:sodium-transporting ATPase activity, rotational mechanism"/>
    <property type="evidence" value="ECO:0007669"/>
    <property type="project" value="UniProtKB-EC"/>
</dbReference>
<dbReference type="Gene3D" id="2.40.10.170">
    <property type="match status" value="1"/>
</dbReference>
<evidence type="ECO:0000256" key="9">
    <source>
        <dbReference type="ARBA" id="ARBA00023136"/>
    </source>
</evidence>
<dbReference type="GO" id="GO:0005524">
    <property type="term" value="F:ATP binding"/>
    <property type="evidence" value="ECO:0007669"/>
    <property type="project" value="UniProtKB-UniRule"/>
</dbReference>
<proteinExistence type="inferred from homology"/>
<dbReference type="GO" id="GO:0005886">
    <property type="term" value="C:plasma membrane"/>
    <property type="evidence" value="ECO:0007669"/>
    <property type="project" value="UniProtKB-SubCell"/>
</dbReference>
<evidence type="ECO:0000256" key="4">
    <source>
        <dbReference type="ARBA" id="ARBA00022741"/>
    </source>
</evidence>
<dbReference type="InterPro" id="IPR027417">
    <property type="entry name" value="P-loop_NTPase"/>
</dbReference>
<keyword evidence="14" id="KW-1003">Cell membrane</keyword>
<evidence type="ECO:0000256" key="13">
    <source>
        <dbReference type="ARBA" id="ARBA00059242"/>
    </source>
</evidence>
<evidence type="ECO:0000256" key="10">
    <source>
        <dbReference type="ARBA" id="ARBA00023196"/>
    </source>
</evidence>
<evidence type="ECO:0000256" key="11">
    <source>
        <dbReference type="ARBA" id="ARBA00023310"/>
    </source>
</evidence>
<comment type="catalytic activity">
    <reaction evidence="14">
        <text>ATP + H2O + 4 H(+)(in) = ADP + phosphate + 5 H(+)(out)</text>
        <dbReference type="Rhea" id="RHEA:57720"/>
        <dbReference type="ChEBI" id="CHEBI:15377"/>
        <dbReference type="ChEBI" id="CHEBI:15378"/>
        <dbReference type="ChEBI" id="CHEBI:30616"/>
        <dbReference type="ChEBI" id="CHEBI:43474"/>
        <dbReference type="ChEBI" id="CHEBI:456216"/>
        <dbReference type="EC" id="7.1.2.2"/>
    </reaction>
</comment>
<dbReference type="RefSeq" id="WP_074242410.1">
    <property type="nucleotide sequence ID" value="NZ_CP154260.1"/>
</dbReference>
<comment type="similarity">
    <text evidence="2 14">Belongs to the ATPase alpha/beta chains family.</text>
</comment>
<dbReference type="InterPro" id="IPR003593">
    <property type="entry name" value="AAA+_ATPase"/>
</dbReference>
<dbReference type="SUPFAM" id="SSF50615">
    <property type="entry name" value="N-terminal domain of alpha and beta subunits of F1 ATP synthase"/>
    <property type="match status" value="1"/>
</dbReference>
<protein>
    <recommendedName>
        <fullName evidence="14">ATP synthase subunit beta</fullName>
        <ecNumber evidence="14">7.1.2.2</ecNumber>
    </recommendedName>
    <alternativeName>
        <fullName evidence="14">ATP synthase F1 sector subunit beta</fullName>
    </alternativeName>
    <alternativeName>
        <fullName evidence="14">F-ATPase subunit beta</fullName>
    </alternativeName>
</protein>
<dbReference type="InterPro" id="IPR000194">
    <property type="entry name" value="ATPase_F1/V1/A1_a/bsu_nucl-bd"/>
</dbReference>
<comment type="function">
    <text evidence="13">Produces ATP from ADP in the presence of a sodium ion gradient across the membrane. The beta chain is the catalytic subunit.</text>
</comment>
<evidence type="ECO:0000256" key="8">
    <source>
        <dbReference type="ARBA" id="ARBA00023065"/>
    </source>
</evidence>
<keyword evidence="17" id="KW-1185">Reference proteome</keyword>
<comment type="catalytic activity">
    <reaction evidence="12">
        <text>4 Na(+)(in) + ATP + H2O = 4 Na(+)(out) + ADP + phosphate + H(+)</text>
        <dbReference type="Rhea" id="RHEA:58156"/>
        <dbReference type="ChEBI" id="CHEBI:15377"/>
        <dbReference type="ChEBI" id="CHEBI:15378"/>
        <dbReference type="ChEBI" id="CHEBI:29101"/>
        <dbReference type="ChEBI" id="CHEBI:30616"/>
        <dbReference type="ChEBI" id="CHEBI:43474"/>
        <dbReference type="ChEBI" id="CHEBI:456216"/>
        <dbReference type="EC" id="7.2.2.1"/>
    </reaction>
</comment>
<organism evidence="16 17">
    <name type="scientific">Chitinophaga niabensis</name>
    <dbReference type="NCBI Taxonomy" id="536979"/>
    <lineage>
        <taxon>Bacteria</taxon>
        <taxon>Pseudomonadati</taxon>
        <taxon>Bacteroidota</taxon>
        <taxon>Chitinophagia</taxon>
        <taxon>Chitinophagales</taxon>
        <taxon>Chitinophagaceae</taxon>
        <taxon>Chitinophaga</taxon>
    </lineage>
</organism>
<keyword evidence="8 14" id="KW-0406">Ion transport</keyword>
<sequence>MPNTGKIKQIIGPVVDVHFEGTLPEIYNALELTRDNGQKVVLEVQQHLGEDSVRTVAMDSTDGLVRGMAVTDKGFPIKMPTGDAIKGRLFNVVGEAIDGLGQLDTTNGAPIHRQPPRFEDLATDTEVLFTGIKVIDLIEPYAKGGKIGLFGGAGVGKTVLIQELINNIAKGHDGLSVFAGVGERTREGNDLMREMIEAGIVKYGEKFKESMEHGGWDLASVDMNELKNSQSTFIFGQMNEPPGARARVALSGLTMAEYFRDGDGTAGGGKDILFFVDNIFRFTQAGSEVSALLGRMPSAVGYQPTLATEMGLMQERITSTKNGSITSVQAVYVPADDLTDPAPATTFSHLDATTVLSRKISDKGIYPAVDPLDSTSRILSPSIVGESHYNCAQRVKMILQRYKELQDIIAILGMDELSDEDKLTVSRARRVERFLSQPFHVAEQFTGLKGVLVPIEETIRGFNMIMDGEVDEYPEAAFNLVGSIDDAIEKGKKLLAAATK</sequence>
<comment type="subcellular location">
    <subcellularLocation>
        <location evidence="1 14">Cell membrane</location>
        <topology evidence="1 14">Peripheral membrane protein</topology>
    </subcellularLocation>
</comment>
<keyword evidence="11 14" id="KW-0066">ATP synthesis</keyword>
<dbReference type="Pfam" id="PF02874">
    <property type="entry name" value="ATP-synt_ab_N"/>
    <property type="match status" value="1"/>
</dbReference>
<dbReference type="Pfam" id="PF00006">
    <property type="entry name" value="ATP-synt_ab"/>
    <property type="match status" value="1"/>
</dbReference>
<reference evidence="16 17" key="1">
    <citation type="submission" date="2016-11" db="EMBL/GenBank/DDBJ databases">
        <authorList>
            <person name="Jaros S."/>
            <person name="Januszkiewicz K."/>
            <person name="Wedrychowicz H."/>
        </authorList>
    </citation>
    <scope>NUCLEOTIDE SEQUENCE [LARGE SCALE GENOMIC DNA]</scope>
    <source>
        <strain evidence="16 17">DSM 24787</strain>
    </source>
</reference>
<dbReference type="CDD" id="cd18110">
    <property type="entry name" value="ATP-synt_F1_beta_C"/>
    <property type="match status" value="1"/>
</dbReference>
<dbReference type="CDD" id="cd18115">
    <property type="entry name" value="ATP-synt_F1_beta_N"/>
    <property type="match status" value="1"/>
</dbReference>
<dbReference type="InterPro" id="IPR020003">
    <property type="entry name" value="ATPase_a/bsu_AS"/>
</dbReference>
<evidence type="ECO:0000256" key="3">
    <source>
        <dbReference type="ARBA" id="ARBA00022448"/>
    </source>
</evidence>
<dbReference type="PANTHER" id="PTHR15184">
    <property type="entry name" value="ATP SYNTHASE"/>
    <property type="match status" value="1"/>
</dbReference>
<dbReference type="GO" id="GO:0045259">
    <property type="term" value="C:proton-transporting ATP synthase complex"/>
    <property type="evidence" value="ECO:0007669"/>
    <property type="project" value="UniProtKB-KW"/>
</dbReference>
<dbReference type="InterPro" id="IPR050053">
    <property type="entry name" value="ATPase_alpha/beta_chains"/>
</dbReference>
<dbReference type="NCBIfam" id="TIGR01039">
    <property type="entry name" value="atpD"/>
    <property type="match status" value="1"/>
</dbReference>
<dbReference type="SUPFAM" id="SSF52540">
    <property type="entry name" value="P-loop containing nucleoside triphosphate hydrolases"/>
    <property type="match status" value="1"/>
</dbReference>
<keyword evidence="3 14" id="KW-0813">Transport</keyword>
<evidence type="ECO:0000256" key="6">
    <source>
        <dbReference type="ARBA" id="ARBA00022840"/>
    </source>
</evidence>
<dbReference type="EC" id="7.1.2.2" evidence="14"/>